<comment type="caution">
    <text evidence="2">The sequence shown here is derived from an EMBL/GenBank/DDBJ whole genome shotgun (WGS) entry which is preliminary data.</text>
</comment>
<proteinExistence type="predicted"/>
<feature type="region of interest" description="Disordered" evidence="1">
    <location>
        <begin position="1"/>
        <end position="24"/>
    </location>
</feature>
<organism evidence="2 3">
    <name type="scientific">Caerostris extrusa</name>
    <name type="common">Bark spider</name>
    <name type="synonym">Caerostris bankana</name>
    <dbReference type="NCBI Taxonomy" id="172846"/>
    <lineage>
        <taxon>Eukaryota</taxon>
        <taxon>Metazoa</taxon>
        <taxon>Ecdysozoa</taxon>
        <taxon>Arthropoda</taxon>
        <taxon>Chelicerata</taxon>
        <taxon>Arachnida</taxon>
        <taxon>Araneae</taxon>
        <taxon>Araneomorphae</taxon>
        <taxon>Entelegynae</taxon>
        <taxon>Araneoidea</taxon>
        <taxon>Araneidae</taxon>
        <taxon>Caerostris</taxon>
    </lineage>
</organism>
<accession>A0AAV4Y2Y9</accession>
<gene>
    <name evidence="2" type="ORF">CEXT_426391</name>
</gene>
<dbReference type="AlphaFoldDB" id="A0AAV4Y2Y9"/>
<evidence type="ECO:0000256" key="1">
    <source>
        <dbReference type="SAM" id="MobiDB-lite"/>
    </source>
</evidence>
<sequence length="111" mass="12624">MHSGLSVELSQFKPRPDERTRQASRYQRIVLQPIRLSTSANVLICFSAIPSACTEHALLRALQRQQDILRISLDEAVPNKKSFLVLLEIFLGADRGKWEADHDQNFPPNTL</sequence>
<protein>
    <submittedName>
        <fullName evidence="2">Uncharacterized protein</fullName>
    </submittedName>
</protein>
<evidence type="ECO:0000313" key="2">
    <source>
        <dbReference type="EMBL" id="GIZ01365.1"/>
    </source>
</evidence>
<dbReference type="EMBL" id="BPLR01018660">
    <property type="protein sequence ID" value="GIZ01365.1"/>
    <property type="molecule type" value="Genomic_DNA"/>
</dbReference>
<evidence type="ECO:0000313" key="3">
    <source>
        <dbReference type="Proteomes" id="UP001054945"/>
    </source>
</evidence>
<dbReference type="Proteomes" id="UP001054945">
    <property type="component" value="Unassembled WGS sequence"/>
</dbReference>
<reference evidence="2 3" key="1">
    <citation type="submission" date="2021-06" db="EMBL/GenBank/DDBJ databases">
        <title>Caerostris extrusa draft genome.</title>
        <authorList>
            <person name="Kono N."/>
            <person name="Arakawa K."/>
        </authorList>
    </citation>
    <scope>NUCLEOTIDE SEQUENCE [LARGE SCALE GENOMIC DNA]</scope>
</reference>
<keyword evidence="3" id="KW-1185">Reference proteome</keyword>
<name>A0AAV4Y2Y9_CAEEX</name>